<dbReference type="CDD" id="cd00082">
    <property type="entry name" value="HisKA"/>
    <property type="match status" value="1"/>
</dbReference>
<evidence type="ECO:0000256" key="2">
    <source>
        <dbReference type="ARBA" id="ARBA00012438"/>
    </source>
</evidence>
<dbReference type="PROSITE" id="PS50110">
    <property type="entry name" value="RESPONSE_REGULATORY"/>
    <property type="match status" value="1"/>
</dbReference>
<dbReference type="EMBL" id="JAALHA020000015">
    <property type="protein sequence ID" value="MDR9898080.1"/>
    <property type="molecule type" value="Genomic_DNA"/>
</dbReference>
<feature type="modified residue" description="4-aspartylphosphate" evidence="6">
    <location>
        <position position="56"/>
    </location>
</feature>
<evidence type="ECO:0000256" key="4">
    <source>
        <dbReference type="ARBA" id="ARBA00022777"/>
    </source>
</evidence>
<protein>
    <recommendedName>
        <fullName evidence="2">histidine kinase</fullName>
        <ecNumber evidence="2">2.7.13.3</ecNumber>
    </recommendedName>
</protein>
<reference evidence="10" key="1">
    <citation type="journal article" date="2021" name="Science">
        <title>Hunting the eagle killer: A cyanobacterial neurotoxin causes vacuolar myelinopathy.</title>
        <authorList>
            <person name="Breinlinger S."/>
            <person name="Phillips T.J."/>
            <person name="Haram B.N."/>
            <person name="Mares J."/>
            <person name="Martinez Yerena J.A."/>
            <person name="Hrouzek P."/>
            <person name="Sobotka R."/>
            <person name="Henderson W.M."/>
            <person name="Schmieder P."/>
            <person name="Williams S.M."/>
            <person name="Lauderdale J.D."/>
            <person name="Wilde H.D."/>
            <person name="Gerrin W."/>
            <person name="Kust A."/>
            <person name="Washington J.W."/>
            <person name="Wagner C."/>
            <person name="Geier B."/>
            <person name="Liebeke M."/>
            <person name="Enke H."/>
            <person name="Niedermeyer T.H.J."/>
            <person name="Wilde S.B."/>
        </authorList>
    </citation>
    <scope>NUCLEOTIDE SEQUENCE [LARGE SCALE GENOMIC DNA]</scope>
    <source>
        <strain evidence="10">Thurmond2011</strain>
    </source>
</reference>
<proteinExistence type="predicted"/>
<dbReference type="PANTHER" id="PTHR43547:SF2">
    <property type="entry name" value="HYBRID SIGNAL TRANSDUCTION HISTIDINE KINASE C"/>
    <property type="match status" value="1"/>
</dbReference>
<dbReference type="SUPFAM" id="SSF47384">
    <property type="entry name" value="Homodimeric domain of signal transducing histidine kinase"/>
    <property type="match status" value="1"/>
</dbReference>
<accession>A0AAP5IFJ5</accession>
<dbReference type="Pfam" id="PF02518">
    <property type="entry name" value="HATPase_c"/>
    <property type="match status" value="1"/>
</dbReference>
<dbReference type="InterPro" id="IPR036890">
    <property type="entry name" value="HATPase_C_sf"/>
</dbReference>
<dbReference type="InterPro" id="IPR003594">
    <property type="entry name" value="HATPase_dom"/>
</dbReference>
<evidence type="ECO:0000259" key="8">
    <source>
        <dbReference type="PROSITE" id="PS50110"/>
    </source>
</evidence>
<dbReference type="Gene3D" id="1.10.287.130">
    <property type="match status" value="1"/>
</dbReference>
<dbReference type="PROSITE" id="PS50109">
    <property type="entry name" value="HIS_KIN"/>
    <property type="match status" value="1"/>
</dbReference>
<dbReference type="InterPro" id="IPR003661">
    <property type="entry name" value="HisK_dim/P_dom"/>
</dbReference>
<evidence type="ECO:0000259" key="7">
    <source>
        <dbReference type="PROSITE" id="PS50109"/>
    </source>
</evidence>
<dbReference type="EC" id="2.7.13.3" evidence="2"/>
<keyword evidence="4 9" id="KW-0808">Transferase</keyword>
<comment type="caution">
    <text evidence="9">The sequence shown here is derived from an EMBL/GenBank/DDBJ whole genome shotgun (WGS) entry which is preliminary data.</text>
</comment>
<dbReference type="SUPFAM" id="SSF55874">
    <property type="entry name" value="ATPase domain of HSP90 chaperone/DNA topoisomerase II/histidine kinase"/>
    <property type="match status" value="1"/>
</dbReference>
<dbReference type="InterPro" id="IPR036097">
    <property type="entry name" value="HisK_dim/P_sf"/>
</dbReference>
<dbReference type="InterPro" id="IPR005467">
    <property type="entry name" value="His_kinase_dom"/>
</dbReference>
<dbReference type="InterPro" id="IPR004358">
    <property type="entry name" value="Sig_transdc_His_kin-like_C"/>
</dbReference>
<gene>
    <name evidence="9" type="ORF">G7B40_026475</name>
</gene>
<keyword evidence="3 6" id="KW-0597">Phosphoprotein</keyword>
<sequence length="418" mass="46614">MSIIENTILVVDDTPTNLQVLFDLLSEQGYRVAIAKNGEIALQRMQTSQPNLILLDVMMPGIDGFETCQRLKANPATSDIPVVFMTALSDSVDKIKGLSLGAVDYITKPIQHEEVLARIRVHLQLRNATRVMEQRTDELNQALESLKQAQLHLVQGEKMSALGQLVAGIAHEINNPVNFINGNLNHVKEYTQDLLEFVQLYQKHYPNPVNEIQERANAIDLAFLQEDLLKILRSMQMGSDRIRNLVLSLRNFSRLDEGELKPADIHVGIDSTLVILQHRIKAKPDFPAIQVIKDYAQLPEVECYPSQLNQVFMNILSNAIDALEESAIASPTITIRTSLINTNWISISIADNGVGIPEAICSQVFNPFFTTKPVGKGTGLGLSISYQIITERHAGKIECYSNTGRGTEFVVQIPIRRL</sequence>
<feature type="domain" description="Histidine kinase" evidence="7">
    <location>
        <begin position="168"/>
        <end position="417"/>
    </location>
</feature>
<dbReference type="PRINTS" id="PR00344">
    <property type="entry name" value="BCTRLSENSOR"/>
</dbReference>
<keyword evidence="4 9" id="KW-0418">Kinase</keyword>
<evidence type="ECO:0000256" key="3">
    <source>
        <dbReference type="ARBA" id="ARBA00022553"/>
    </source>
</evidence>
<evidence type="ECO:0000256" key="6">
    <source>
        <dbReference type="PROSITE-ProRule" id="PRU00169"/>
    </source>
</evidence>
<dbReference type="Gene3D" id="3.40.50.2300">
    <property type="match status" value="1"/>
</dbReference>
<evidence type="ECO:0000313" key="10">
    <source>
        <dbReference type="Proteomes" id="UP000667802"/>
    </source>
</evidence>
<evidence type="ECO:0000256" key="1">
    <source>
        <dbReference type="ARBA" id="ARBA00000085"/>
    </source>
</evidence>
<name>A0AAP5IFJ5_9CYAN</name>
<dbReference type="RefSeq" id="WP_208345038.1">
    <property type="nucleotide sequence ID" value="NZ_CAWQFN010000573.1"/>
</dbReference>
<dbReference type="SMART" id="SM00448">
    <property type="entry name" value="REC"/>
    <property type="match status" value="1"/>
</dbReference>
<feature type="domain" description="Response regulatory" evidence="8">
    <location>
        <begin position="7"/>
        <end position="123"/>
    </location>
</feature>
<dbReference type="Pfam" id="PF00072">
    <property type="entry name" value="Response_reg"/>
    <property type="match status" value="1"/>
</dbReference>
<evidence type="ECO:0000313" key="9">
    <source>
        <dbReference type="EMBL" id="MDR9898080.1"/>
    </source>
</evidence>
<comment type="catalytic activity">
    <reaction evidence="1">
        <text>ATP + protein L-histidine = ADP + protein N-phospho-L-histidine.</text>
        <dbReference type="EC" id="2.7.13.3"/>
    </reaction>
</comment>
<dbReference type="AlphaFoldDB" id="A0AAP5IFJ5"/>
<dbReference type="InterPro" id="IPR001789">
    <property type="entry name" value="Sig_transdc_resp-reg_receiver"/>
</dbReference>
<dbReference type="SMART" id="SM00388">
    <property type="entry name" value="HisKA"/>
    <property type="match status" value="1"/>
</dbReference>
<dbReference type="Gene3D" id="3.30.565.10">
    <property type="entry name" value="Histidine kinase-like ATPase, C-terminal domain"/>
    <property type="match status" value="1"/>
</dbReference>
<dbReference type="SUPFAM" id="SSF52172">
    <property type="entry name" value="CheY-like"/>
    <property type="match status" value="1"/>
</dbReference>
<dbReference type="GO" id="GO:0000155">
    <property type="term" value="F:phosphorelay sensor kinase activity"/>
    <property type="evidence" value="ECO:0007669"/>
    <property type="project" value="InterPro"/>
</dbReference>
<keyword evidence="5" id="KW-0902">Two-component regulatory system</keyword>
<evidence type="ECO:0000256" key="5">
    <source>
        <dbReference type="ARBA" id="ARBA00023012"/>
    </source>
</evidence>
<dbReference type="InterPro" id="IPR011006">
    <property type="entry name" value="CheY-like_superfamily"/>
</dbReference>
<keyword evidence="10" id="KW-1185">Reference proteome</keyword>
<dbReference type="PANTHER" id="PTHR43547">
    <property type="entry name" value="TWO-COMPONENT HISTIDINE KINASE"/>
    <property type="match status" value="1"/>
</dbReference>
<dbReference type="Proteomes" id="UP000667802">
    <property type="component" value="Unassembled WGS sequence"/>
</dbReference>
<organism evidence="9 10">
    <name type="scientific">Aetokthonos hydrillicola Thurmond2011</name>
    <dbReference type="NCBI Taxonomy" id="2712845"/>
    <lineage>
        <taxon>Bacteria</taxon>
        <taxon>Bacillati</taxon>
        <taxon>Cyanobacteriota</taxon>
        <taxon>Cyanophyceae</taxon>
        <taxon>Nostocales</taxon>
        <taxon>Hapalosiphonaceae</taxon>
        <taxon>Aetokthonos</taxon>
    </lineage>
</organism>
<dbReference type="CDD" id="cd19920">
    <property type="entry name" value="REC_PA4781-like"/>
    <property type="match status" value="1"/>
</dbReference>
<dbReference type="SMART" id="SM00387">
    <property type="entry name" value="HATPase_c"/>
    <property type="match status" value="1"/>
</dbReference>